<evidence type="ECO:0000313" key="1">
    <source>
        <dbReference type="EMBL" id="KAK3707273.1"/>
    </source>
</evidence>
<dbReference type="EMBL" id="JAUTXU010000112">
    <property type="protein sequence ID" value="KAK3707273.1"/>
    <property type="molecule type" value="Genomic_DNA"/>
</dbReference>
<sequence length="181" mass="19837">MIEFVIFGMMLRIYYMLQTKWASKVKGISTFALRLPVMVFTSIRLVSLVRHASAADPTFYYVVVTCWTQAELAYSLMMAILPSLMPVMVKLDTSLGALGPQETSAYGESGSANHLRSNVKASQHPSSRNEIRMDNVHTRTTIFGNTSDAGSVASDASTKVFMKRTVDVSFEPGSPGVGKAR</sequence>
<organism evidence="1 2">
    <name type="scientific">Vermiconidia calcicola</name>
    <dbReference type="NCBI Taxonomy" id="1690605"/>
    <lineage>
        <taxon>Eukaryota</taxon>
        <taxon>Fungi</taxon>
        <taxon>Dikarya</taxon>
        <taxon>Ascomycota</taxon>
        <taxon>Pezizomycotina</taxon>
        <taxon>Dothideomycetes</taxon>
        <taxon>Dothideomycetidae</taxon>
        <taxon>Mycosphaerellales</taxon>
        <taxon>Extremaceae</taxon>
        <taxon>Vermiconidia</taxon>
    </lineage>
</organism>
<accession>A0ACC3N1F2</accession>
<reference evidence="1" key="1">
    <citation type="submission" date="2023-07" db="EMBL/GenBank/DDBJ databases">
        <title>Black Yeasts Isolated from many extreme environments.</title>
        <authorList>
            <person name="Coleine C."/>
            <person name="Stajich J.E."/>
            <person name="Selbmann L."/>
        </authorList>
    </citation>
    <scope>NUCLEOTIDE SEQUENCE</scope>
    <source>
        <strain evidence="1">CCFEE 5714</strain>
    </source>
</reference>
<keyword evidence="2" id="KW-1185">Reference proteome</keyword>
<proteinExistence type="predicted"/>
<comment type="caution">
    <text evidence="1">The sequence shown here is derived from an EMBL/GenBank/DDBJ whole genome shotgun (WGS) entry which is preliminary data.</text>
</comment>
<dbReference type="Proteomes" id="UP001281147">
    <property type="component" value="Unassembled WGS sequence"/>
</dbReference>
<name>A0ACC3N1F2_9PEZI</name>
<protein>
    <submittedName>
        <fullName evidence="1">Uncharacterized protein</fullName>
    </submittedName>
</protein>
<gene>
    <name evidence="1" type="ORF">LTR37_012274</name>
</gene>
<evidence type="ECO:0000313" key="2">
    <source>
        <dbReference type="Proteomes" id="UP001281147"/>
    </source>
</evidence>